<keyword evidence="1" id="KW-0472">Membrane</keyword>
<reference evidence="3" key="1">
    <citation type="submission" date="2023-04" db="EMBL/GenBank/DDBJ databases">
        <title>Black Yeasts Isolated from many extreme environments.</title>
        <authorList>
            <person name="Coleine C."/>
            <person name="Stajich J.E."/>
            <person name="Selbmann L."/>
        </authorList>
    </citation>
    <scope>NUCLEOTIDE SEQUENCE</scope>
    <source>
        <strain evidence="3">CCFEE 5312</strain>
    </source>
</reference>
<feature type="transmembrane region" description="Helical" evidence="1">
    <location>
        <begin position="140"/>
        <end position="161"/>
    </location>
</feature>
<keyword evidence="2" id="KW-0732">Signal</keyword>
<comment type="caution">
    <text evidence="3">The sequence shown here is derived from an EMBL/GenBank/DDBJ whole genome shotgun (WGS) entry which is preliminary data.</text>
</comment>
<evidence type="ECO:0000313" key="4">
    <source>
        <dbReference type="Proteomes" id="UP001271007"/>
    </source>
</evidence>
<sequence>MRNTILPSALAFACTFIAIAHASPPAFPSPTHAPTALHIRDSEDDLREFSRSLASATSAIADSPSNAASIYSELRQDYSTILANPSACDSSRWSRITDAIGSVGDDEDEEGLFDGLRDAADGLFSDDDDQCSGEENGGTVVGGGVVMFGALAAAGIVAAALV</sequence>
<accession>A0AAJ0DBX1</accession>
<evidence type="ECO:0000313" key="3">
    <source>
        <dbReference type="EMBL" id="KAK3047078.1"/>
    </source>
</evidence>
<proteinExistence type="predicted"/>
<protein>
    <recommendedName>
        <fullName evidence="5">Infection structure specific protein</fullName>
    </recommendedName>
</protein>
<gene>
    <name evidence="3" type="ORF">LTR09_011503</name>
</gene>
<keyword evidence="4" id="KW-1185">Reference proteome</keyword>
<feature type="chain" id="PRO_5042529962" description="Infection structure specific protein" evidence="2">
    <location>
        <begin position="23"/>
        <end position="162"/>
    </location>
</feature>
<organism evidence="3 4">
    <name type="scientific">Extremus antarcticus</name>
    <dbReference type="NCBI Taxonomy" id="702011"/>
    <lineage>
        <taxon>Eukaryota</taxon>
        <taxon>Fungi</taxon>
        <taxon>Dikarya</taxon>
        <taxon>Ascomycota</taxon>
        <taxon>Pezizomycotina</taxon>
        <taxon>Dothideomycetes</taxon>
        <taxon>Dothideomycetidae</taxon>
        <taxon>Mycosphaerellales</taxon>
        <taxon>Extremaceae</taxon>
        <taxon>Extremus</taxon>
    </lineage>
</organism>
<evidence type="ECO:0000256" key="2">
    <source>
        <dbReference type="SAM" id="SignalP"/>
    </source>
</evidence>
<feature type="signal peptide" evidence="2">
    <location>
        <begin position="1"/>
        <end position="22"/>
    </location>
</feature>
<evidence type="ECO:0008006" key="5">
    <source>
        <dbReference type="Google" id="ProtNLM"/>
    </source>
</evidence>
<keyword evidence="1" id="KW-0812">Transmembrane</keyword>
<name>A0AAJ0DBX1_9PEZI</name>
<dbReference type="EMBL" id="JAWDJX010000069">
    <property type="protein sequence ID" value="KAK3047078.1"/>
    <property type="molecule type" value="Genomic_DNA"/>
</dbReference>
<keyword evidence="1" id="KW-1133">Transmembrane helix</keyword>
<evidence type="ECO:0000256" key="1">
    <source>
        <dbReference type="SAM" id="Phobius"/>
    </source>
</evidence>
<dbReference type="Proteomes" id="UP001271007">
    <property type="component" value="Unassembled WGS sequence"/>
</dbReference>
<dbReference type="AlphaFoldDB" id="A0AAJ0DBX1"/>